<feature type="compositionally biased region" description="Basic and acidic residues" evidence="1">
    <location>
        <begin position="151"/>
        <end position="161"/>
    </location>
</feature>
<evidence type="ECO:0000313" key="3">
    <source>
        <dbReference type="Proteomes" id="UP000230833"/>
    </source>
</evidence>
<comment type="caution">
    <text evidence="2">The sequence shown here is derived from an EMBL/GenBank/DDBJ whole genome shotgun (WGS) entry which is preliminary data.</text>
</comment>
<dbReference type="Proteomes" id="UP000230833">
    <property type="component" value="Unassembled WGS sequence"/>
</dbReference>
<protein>
    <submittedName>
        <fullName evidence="2">Uncharacterized protein</fullName>
    </submittedName>
</protein>
<dbReference type="EMBL" id="PCYL01000008">
    <property type="protein sequence ID" value="PIR47079.1"/>
    <property type="molecule type" value="Genomic_DNA"/>
</dbReference>
<accession>A0A2H0RKL8</accession>
<gene>
    <name evidence="2" type="ORF">COV07_00865</name>
</gene>
<organism evidence="2 3">
    <name type="scientific">Candidatus Vogelbacteria bacterium CG10_big_fil_rev_8_21_14_0_10_45_14</name>
    <dbReference type="NCBI Taxonomy" id="1975042"/>
    <lineage>
        <taxon>Bacteria</taxon>
        <taxon>Candidatus Vogeliibacteriota</taxon>
    </lineage>
</organism>
<feature type="compositionally biased region" description="Basic and acidic residues" evidence="1">
    <location>
        <begin position="101"/>
        <end position="112"/>
    </location>
</feature>
<dbReference type="AlphaFoldDB" id="A0A2H0RKL8"/>
<feature type="region of interest" description="Disordered" evidence="1">
    <location>
        <begin position="101"/>
        <end position="248"/>
    </location>
</feature>
<evidence type="ECO:0000256" key="1">
    <source>
        <dbReference type="SAM" id="MobiDB-lite"/>
    </source>
</evidence>
<sequence length="248" mass="26775">MRFDQQQIRDAFQRLPRAVGDIVSSVDTASTVMKIGEKNGLHLDQIGKLADEIGYLIVGLTKKDEFVKYLKSELGVDDAKATAVAKDVNEEILEKVREALREKADEGDEVKTPPHPSPKTGEGVFTPPQPSPKKGEGEEGKGTGGDVVGVGDREAILRELESPEATPISGRRVANEGEGIRPASPEGDSGKNYELGIKENVKSDGLEETKIGEDEVKEDNAKKEAGAVKVEESATPKPSVDPYREMPE</sequence>
<name>A0A2H0RKL8_9BACT</name>
<proteinExistence type="predicted"/>
<reference evidence="2 3" key="1">
    <citation type="submission" date="2017-09" db="EMBL/GenBank/DDBJ databases">
        <title>Depth-based differentiation of microbial function through sediment-hosted aquifers and enrichment of novel symbionts in the deep terrestrial subsurface.</title>
        <authorList>
            <person name="Probst A.J."/>
            <person name="Ladd B."/>
            <person name="Jarett J.K."/>
            <person name="Geller-Mcgrath D.E."/>
            <person name="Sieber C.M."/>
            <person name="Emerson J.B."/>
            <person name="Anantharaman K."/>
            <person name="Thomas B.C."/>
            <person name="Malmstrom R."/>
            <person name="Stieglmeier M."/>
            <person name="Klingl A."/>
            <person name="Woyke T."/>
            <person name="Ryan C.M."/>
            <person name="Banfield J.F."/>
        </authorList>
    </citation>
    <scope>NUCLEOTIDE SEQUENCE [LARGE SCALE GENOMIC DNA]</scope>
    <source>
        <strain evidence="2">CG10_big_fil_rev_8_21_14_0_10_45_14</strain>
    </source>
</reference>
<feature type="compositionally biased region" description="Basic and acidic residues" evidence="1">
    <location>
        <begin position="188"/>
        <end position="234"/>
    </location>
</feature>
<evidence type="ECO:0000313" key="2">
    <source>
        <dbReference type="EMBL" id="PIR47079.1"/>
    </source>
</evidence>